<name>A0A8S5NKG7_9CAUD</name>
<keyword evidence="1" id="KW-1133">Transmembrane helix</keyword>
<dbReference type="EMBL" id="BK015182">
    <property type="protein sequence ID" value="DAD94847.1"/>
    <property type="molecule type" value="Genomic_DNA"/>
</dbReference>
<sequence>MWLLVLILSIKLQMPTWYWIIFTIITIFRPVIWVFKYNFADGYMKAKNENNK</sequence>
<feature type="transmembrane region" description="Helical" evidence="1">
    <location>
        <begin position="16"/>
        <end position="35"/>
    </location>
</feature>
<protein>
    <submittedName>
        <fullName evidence="2">Uncharacterized protein</fullName>
    </submittedName>
</protein>
<accession>A0A8S5NKG7</accession>
<proteinExistence type="predicted"/>
<reference evidence="2" key="1">
    <citation type="journal article" date="2021" name="Proc. Natl. Acad. Sci. U.S.A.">
        <title>A Catalog of Tens of Thousands of Viruses from Human Metagenomes Reveals Hidden Associations with Chronic Diseases.</title>
        <authorList>
            <person name="Tisza M.J."/>
            <person name="Buck C.B."/>
        </authorList>
    </citation>
    <scope>NUCLEOTIDE SEQUENCE</scope>
    <source>
        <strain evidence="2">CtiJI15</strain>
    </source>
</reference>
<organism evidence="2">
    <name type="scientific">Siphoviridae sp. ctiJI15</name>
    <dbReference type="NCBI Taxonomy" id="2826431"/>
    <lineage>
        <taxon>Viruses</taxon>
        <taxon>Duplodnaviria</taxon>
        <taxon>Heunggongvirae</taxon>
        <taxon>Uroviricota</taxon>
        <taxon>Caudoviricetes</taxon>
    </lineage>
</organism>
<evidence type="ECO:0000256" key="1">
    <source>
        <dbReference type="SAM" id="Phobius"/>
    </source>
</evidence>
<evidence type="ECO:0000313" key="2">
    <source>
        <dbReference type="EMBL" id="DAD94847.1"/>
    </source>
</evidence>
<keyword evidence="1" id="KW-0812">Transmembrane</keyword>
<keyword evidence="1" id="KW-0472">Membrane</keyword>